<evidence type="ECO:0000256" key="2">
    <source>
        <dbReference type="ARBA" id="ARBA00022448"/>
    </source>
</evidence>
<protein>
    <recommendedName>
        <fullName evidence="9">TRAP transporter small permease protein</fullName>
    </recommendedName>
</protein>
<dbReference type="PROSITE" id="PS51257">
    <property type="entry name" value="PROKAR_LIPOPROTEIN"/>
    <property type="match status" value="1"/>
</dbReference>
<evidence type="ECO:0000256" key="9">
    <source>
        <dbReference type="RuleBase" id="RU369079"/>
    </source>
</evidence>
<sequence>MPMRKPIEMISAAFAVLASACVMSMMVLTCLDSGMRWFTGRSVAGVQEIVEQLMVAIVFLGMAYALRRGEHVSVKIFTSALPVRAAAVLRLIGIAIMIGIVAWMTWRTGQTAWRSFLTGEVRFGLLQVPVWPARFAIPLGLAALILQALPSAADQFRQVRTGEDGPAVPAENQAF</sequence>
<evidence type="ECO:0000256" key="7">
    <source>
        <dbReference type="ARBA" id="ARBA00023136"/>
    </source>
</evidence>
<dbReference type="AlphaFoldDB" id="A0A1L3SVW1"/>
<accession>A0A1L3SVW1</accession>
<proteinExistence type="inferred from homology"/>
<feature type="transmembrane region" description="Helical" evidence="9">
    <location>
        <begin position="131"/>
        <end position="150"/>
    </location>
</feature>
<dbReference type="GO" id="GO:0005886">
    <property type="term" value="C:plasma membrane"/>
    <property type="evidence" value="ECO:0007669"/>
    <property type="project" value="UniProtKB-SubCell"/>
</dbReference>
<gene>
    <name evidence="11" type="ORF">BSQ44_20495</name>
</gene>
<name>A0A1L3SVW1_9HYPH</name>
<dbReference type="InterPro" id="IPR007387">
    <property type="entry name" value="TRAP_DctQ"/>
</dbReference>
<evidence type="ECO:0000256" key="6">
    <source>
        <dbReference type="ARBA" id="ARBA00022989"/>
    </source>
</evidence>
<keyword evidence="3" id="KW-1003">Cell membrane</keyword>
<keyword evidence="6 9" id="KW-1133">Transmembrane helix</keyword>
<dbReference type="STRING" id="1670800.BSQ44_20495"/>
<evidence type="ECO:0000259" key="10">
    <source>
        <dbReference type="Pfam" id="PF04290"/>
    </source>
</evidence>
<dbReference type="KEGG" id="meso:BSQ44_20495"/>
<evidence type="ECO:0000256" key="5">
    <source>
        <dbReference type="ARBA" id="ARBA00022692"/>
    </source>
</evidence>
<comment type="similarity">
    <text evidence="8 9">Belongs to the TRAP transporter small permease family.</text>
</comment>
<reference evidence="12" key="1">
    <citation type="submission" date="2016-11" db="EMBL/GenBank/DDBJ databases">
        <title>Mesorhizobium oceanicum sp. nov., isolated from deep seawater in South China Sea.</title>
        <authorList>
            <person name="Fu G.-Y."/>
        </authorList>
    </citation>
    <scope>NUCLEOTIDE SEQUENCE [LARGE SCALE GENOMIC DNA]</scope>
    <source>
        <strain evidence="12">B7</strain>
    </source>
</reference>
<dbReference type="PANTHER" id="PTHR35011">
    <property type="entry name" value="2,3-DIKETO-L-GULONATE TRAP TRANSPORTER SMALL PERMEASE PROTEIN YIAM"/>
    <property type="match status" value="1"/>
</dbReference>
<dbReference type="Proteomes" id="UP000182840">
    <property type="component" value="Chromosome"/>
</dbReference>
<feature type="transmembrane region" description="Helical" evidence="9">
    <location>
        <begin position="49"/>
        <end position="66"/>
    </location>
</feature>
<keyword evidence="5 9" id="KW-0812">Transmembrane</keyword>
<evidence type="ECO:0000313" key="11">
    <source>
        <dbReference type="EMBL" id="APH73484.1"/>
    </source>
</evidence>
<comment type="subcellular location">
    <subcellularLocation>
        <location evidence="1 9">Cell inner membrane</location>
        <topology evidence="1 9">Multi-pass membrane protein</topology>
    </subcellularLocation>
</comment>
<evidence type="ECO:0000313" key="12">
    <source>
        <dbReference type="Proteomes" id="UP000182840"/>
    </source>
</evidence>
<keyword evidence="2 9" id="KW-0813">Transport</keyword>
<comment type="subunit">
    <text evidence="9">The complex comprises the extracytoplasmic solute receptor protein and the two transmembrane proteins.</text>
</comment>
<evidence type="ECO:0000256" key="4">
    <source>
        <dbReference type="ARBA" id="ARBA00022519"/>
    </source>
</evidence>
<feature type="transmembrane region" description="Helical" evidence="9">
    <location>
        <begin position="87"/>
        <end position="106"/>
    </location>
</feature>
<evidence type="ECO:0000256" key="1">
    <source>
        <dbReference type="ARBA" id="ARBA00004429"/>
    </source>
</evidence>
<evidence type="ECO:0000256" key="8">
    <source>
        <dbReference type="ARBA" id="ARBA00038436"/>
    </source>
</evidence>
<dbReference type="GO" id="GO:0022857">
    <property type="term" value="F:transmembrane transporter activity"/>
    <property type="evidence" value="ECO:0007669"/>
    <property type="project" value="UniProtKB-UniRule"/>
</dbReference>
<comment type="function">
    <text evidence="9">Part of the tripartite ATP-independent periplasmic (TRAP) transport system.</text>
</comment>
<dbReference type="Pfam" id="PF04290">
    <property type="entry name" value="DctQ"/>
    <property type="match status" value="1"/>
</dbReference>
<dbReference type="PANTHER" id="PTHR35011:SF10">
    <property type="entry name" value="TRAP TRANSPORTER SMALL PERMEASE PROTEIN"/>
    <property type="match status" value="1"/>
</dbReference>
<keyword evidence="7 9" id="KW-0472">Membrane</keyword>
<dbReference type="EMBL" id="CP018171">
    <property type="protein sequence ID" value="APH73484.1"/>
    <property type="molecule type" value="Genomic_DNA"/>
</dbReference>
<keyword evidence="12" id="KW-1185">Reference proteome</keyword>
<evidence type="ECO:0000256" key="3">
    <source>
        <dbReference type="ARBA" id="ARBA00022475"/>
    </source>
</evidence>
<keyword evidence="4 9" id="KW-0997">Cell inner membrane</keyword>
<dbReference type="GO" id="GO:0015740">
    <property type="term" value="P:C4-dicarboxylate transport"/>
    <property type="evidence" value="ECO:0007669"/>
    <property type="project" value="TreeGrafter"/>
</dbReference>
<dbReference type="InterPro" id="IPR055348">
    <property type="entry name" value="DctQ"/>
</dbReference>
<feature type="domain" description="Tripartite ATP-independent periplasmic transporters DctQ component" evidence="10">
    <location>
        <begin position="25"/>
        <end position="157"/>
    </location>
</feature>
<comment type="caution">
    <text evidence="9">Lacks conserved residue(s) required for the propagation of feature annotation.</text>
</comment>
<organism evidence="11 12">
    <name type="scientific">Aquibium oceanicum</name>
    <dbReference type="NCBI Taxonomy" id="1670800"/>
    <lineage>
        <taxon>Bacteria</taxon>
        <taxon>Pseudomonadati</taxon>
        <taxon>Pseudomonadota</taxon>
        <taxon>Alphaproteobacteria</taxon>
        <taxon>Hyphomicrobiales</taxon>
        <taxon>Phyllobacteriaceae</taxon>
        <taxon>Aquibium</taxon>
    </lineage>
</organism>